<dbReference type="Proteomes" id="UP000431401">
    <property type="component" value="Unassembled WGS sequence"/>
</dbReference>
<dbReference type="Pfam" id="PF14337">
    <property type="entry name" value="Abi_alpha"/>
    <property type="match status" value="1"/>
</dbReference>
<evidence type="ECO:0000313" key="2">
    <source>
        <dbReference type="EMBL" id="MQY29867.1"/>
    </source>
</evidence>
<organism evidence="2 3">
    <name type="scientific">Nocardia aurantia</name>
    <dbReference type="NCBI Taxonomy" id="2585199"/>
    <lineage>
        <taxon>Bacteria</taxon>
        <taxon>Bacillati</taxon>
        <taxon>Actinomycetota</taxon>
        <taxon>Actinomycetes</taxon>
        <taxon>Mycobacteriales</taxon>
        <taxon>Nocardiaceae</taxon>
        <taxon>Nocardia</taxon>
    </lineage>
</organism>
<evidence type="ECO:0008006" key="4">
    <source>
        <dbReference type="Google" id="ProtNLM"/>
    </source>
</evidence>
<accession>A0A7K0DWG5</accession>
<gene>
    <name evidence="2" type="ORF">NRB56_54610</name>
</gene>
<dbReference type="RefSeq" id="WP_153347062.1">
    <property type="nucleotide sequence ID" value="NZ_WEGI01000012.1"/>
</dbReference>
<keyword evidence="3" id="KW-1185">Reference proteome</keyword>
<dbReference type="Gene3D" id="3.30.110.190">
    <property type="match status" value="1"/>
</dbReference>
<feature type="region of interest" description="Disordered" evidence="1">
    <location>
        <begin position="1"/>
        <end position="34"/>
    </location>
</feature>
<name>A0A7K0DWG5_9NOCA</name>
<dbReference type="AlphaFoldDB" id="A0A7K0DWG5"/>
<reference evidence="2 3" key="1">
    <citation type="submission" date="2019-10" db="EMBL/GenBank/DDBJ databases">
        <title>Nocardia macrotermitis sp. nov. and Nocardia aurantia sp. nov., isolated from the gut of fungus growing-termite Macrotermes natalensis.</title>
        <authorList>
            <person name="Benndorf R."/>
            <person name="Schwitalla J."/>
            <person name="Martin K."/>
            <person name="De Beer W."/>
            <person name="Kaster A.-K."/>
            <person name="Vollmers J."/>
            <person name="Poulsen M."/>
            <person name="Beemelmanns C."/>
        </authorList>
    </citation>
    <scope>NUCLEOTIDE SEQUENCE [LARGE SCALE GENOMIC DNA]</scope>
    <source>
        <strain evidence="2 3">RB56</strain>
    </source>
</reference>
<dbReference type="InterPro" id="IPR025506">
    <property type="entry name" value="Abi_alpha"/>
</dbReference>
<protein>
    <recommendedName>
        <fullName evidence="4">DUF4393 domain-containing protein</fullName>
    </recommendedName>
</protein>
<proteinExistence type="predicted"/>
<comment type="caution">
    <text evidence="2">The sequence shown here is derived from an EMBL/GenBank/DDBJ whole genome shotgun (WGS) entry which is preliminary data.</text>
</comment>
<dbReference type="EMBL" id="WEGI01000012">
    <property type="protein sequence ID" value="MQY29867.1"/>
    <property type="molecule type" value="Genomic_DNA"/>
</dbReference>
<evidence type="ECO:0000313" key="3">
    <source>
        <dbReference type="Proteomes" id="UP000431401"/>
    </source>
</evidence>
<evidence type="ECO:0000256" key="1">
    <source>
        <dbReference type="SAM" id="MobiDB-lite"/>
    </source>
</evidence>
<dbReference type="OrthoDB" id="3761621at2"/>
<sequence>MAVTQADSGDPVEPAGSIARIPARRTENRSPAAGNPVRAAAGIVQVTVSAVTEAAGWGVGTALGVTGTVLRGSIAGRPPREVLSEAGEQLRDSVRRALGVPTGSQRPLPESPTLRQQGAELLRLSASVHTDPDEEHPAYARMLTELTPDEARILRLLYLDGAQPSLDIRSRRPLRPGISHGEFGFTLIAVDAALSQPERVDPYLTNLGRLGLITVTPDPLGNPARYQLLESQPEVRKVLQQNSFGTKVRHRSITLTAFGKDFVRRCLPVG</sequence>